<evidence type="ECO:0000256" key="8">
    <source>
        <dbReference type="SAM" id="MobiDB-lite"/>
    </source>
</evidence>
<dbReference type="InterPro" id="IPR013087">
    <property type="entry name" value="Znf_C2H2_type"/>
</dbReference>
<dbReference type="PANTHER" id="PTHR45718:SF4">
    <property type="entry name" value="TRANSCRIPTIONAL ACTIVATOR CUBITUS INTERRUPTUS"/>
    <property type="match status" value="1"/>
</dbReference>
<dbReference type="Pfam" id="PF23561">
    <property type="entry name" value="zf-C2H2_15"/>
    <property type="match status" value="1"/>
</dbReference>
<evidence type="ECO:0000256" key="3">
    <source>
        <dbReference type="ARBA" id="ARBA00022737"/>
    </source>
</evidence>
<dbReference type="AlphaFoldDB" id="A0A2G5T185"/>
<evidence type="ECO:0000313" key="10">
    <source>
        <dbReference type="EMBL" id="PIC21154.1"/>
    </source>
</evidence>
<dbReference type="Proteomes" id="UP000230233">
    <property type="component" value="Chromosome X"/>
</dbReference>
<evidence type="ECO:0000313" key="11">
    <source>
        <dbReference type="Proteomes" id="UP000230233"/>
    </source>
</evidence>
<dbReference type="InterPro" id="IPR043359">
    <property type="entry name" value="GLI-like"/>
</dbReference>
<protein>
    <recommendedName>
        <fullName evidence="9">C2H2-type domain-containing protein</fullName>
    </recommendedName>
</protein>
<keyword evidence="3" id="KW-0677">Repeat</keyword>
<evidence type="ECO:0000256" key="4">
    <source>
        <dbReference type="ARBA" id="ARBA00022771"/>
    </source>
</evidence>
<sequence>MLVVMLQLFKAFMSSEFIPKEKCSRMFWNIVNRFTGVTPNTTLNEFIRPESPPYLAPASPTLYEPLFPSNSSSPPTNFEALSPMACSMDEMQSLFDNGRVSYQTSDVVLHSSYLSNASYTASDGYNDEIPRGRRRSYSRAILYEKPLSIFLCNSTGTSEKKQEPSKNQEPKNKKRKIGRPPGTYEKSSCLMRKSKNNEQLLCRWDSCGKMFNEPLVFFEHVRLHILSEDQGLKKCFWEGCTREMPFDAVYKLACHVRGHTNEQPFRCKV</sequence>
<dbReference type="InterPro" id="IPR056436">
    <property type="entry name" value="Znf-C2H2_ZIC1-5/GLI1-3-like"/>
</dbReference>
<organism evidence="10 11">
    <name type="scientific">Caenorhabditis nigoni</name>
    <dbReference type="NCBI Taxonomy" id="1611254"/>
    <lineage>
        <taxon>Eukaryota</taxon>
        <taxon>Metazoa</taxon>
        <taxon>Ecdysozoa</taxon>
        <taxon>Nematoda</taxon>
        <taxon>Chromadorea</taxon>
        <taxon>Rhabditida</taxon>
        <taxon>Rhabditina</taxon>
        <taxon>Rhabditomorpha</taxon>
        <taxon>Rhabditoidea</taxon>
        <taxon>Rhabditidae</taxon>
        <taxon>Peloderinae</taxon>
        <taxon>Caenorhabditis</taxon>
    </lineage>
</organism>
<dbReference type="FunFam" id="3.30.160.60:FF:004522">
    <property type="match status" value="1"/>
</dbReference>
<gene>
    <name evidence="10" type="primary">Cnig_chr_X.g26099</name>
    <name evidence="10" type="ORF">B9Z55_026099</name>
</gene>
<keyword evidence="11" id="KW-1185">Reference proteome</keyword>
<dbReference type="PROSITE" id="PS50157">
    <property type="entry name" value="ZINC_FINGER_C2H2_2"/>
    <property type="match status" value="1"/>
</dbReference>
<feature type="domain" description="C2H2-type" evidence="9">
    <location>
        <begin position="200"/>
        <end position="229"/>
    </location>
</feature>
<dbReference type="InterPro" id="IPR036236">
    <property type="entry name" value="Znf_C2H2_sf"/>
</dbReference>
<reference evidence="11" key="1">
    <citation type="submission" date="2017-10" db="EMBL/GenBank/DDBJ databases">
        <title>Rapid genome shrinkage in a self-fertile nematode reveals novel sperm competition proteins.</title>
        <authorList>
            <person name="Yin D."/>
            <person name="Schwarz E.M."/>
            <person name="Thomas C.G."/>
            <person name="Felde R.L."/>
            <person name="Korf I.F."/>
            <person name="Cutter A.D."/>
            <person name="Schartner C.M."/>
            <person name="Ralston E.J."/>
            <person name="Meyer B.J."/>
            <person name="Haag E.S."/>
        </authorList>
    </citation>
    <scope>NUCLEOTIDE SEQUENCE [LARGE SCALE GENOMIC DNA]</scope>
    <source>
        <strain evidence="11">JU1422</strain>
    </source>
</reference>
<dbReference type="EMBL" id="PDUG01000006">
    <property type="protein sequence ID" value="PIC21154.1"/>
    <property type="molecule type" value="Genomic_DNA"/>
</dbReference>
<keyword evidence="4 7" id="KW-0863">Zinc-finger</keyword>
<dbReference type="GO" id="GO:0005634">
    <property type="term" value="C:nucleus"/>
    <property type="evidence" value="ECO:0007669"/>
    <property type="project" value="UniProtKB-SubCell"/>
</dbReference>
<dbReference type="OrthoDB" id="10260596at2759"/>
<dbReference type="GO" id="GO:0000978">
    <property type="term" value="F:RNA polymerase II cis-regulatory region sequence-specific DNA binding"/>
    <property type="evidence" value="ECO:0007669"/>
    <property type="project" value="TreeGrafter"/>
</dbReference>
<dbReference type="SUPFAM" id="SSF57667">
    <property type="entry name" value="beta-beta-alpha zinc fingers"/>
    <property type="match status" value="1"/>
</dbReference>
<name>A0A2G5T185_9PELO</name>
<proteinExistence type="predicted"/>
<evidence type="ECO:0000256" key="7">
    <source>
        <dbReference type="PROSITE-ProRule" id="PRU00042"/>
    </source>
</evidence>
<dbReference type="Gene3D" id="3.30.160.60">
    <property type="entry name" value="Classic Zinc Finger"/>
    <property type="match status" value="1"/>
</dbReference>
<accession>A0A2G5T185</accession>
<evidence type="ECO:0000256" key="1">
    <source>
        <dbReference type="ARBA" id="ARBA00004123"/>
    </source>
</evidence>
<feature type="compositionally biased region" description="Basic and acidic residues" evidence="8">
    <location>
        <begin position="158"/>
        <end position="171"/>
    </location>
</feature>
<feature type="region of interest" description="Disordered" evidence="8">
    <location>
        <begin position="156"/>
        <end position="185"/>
    </location>
</feature>
<evidence type="ECO:0000256" key="6">
    <source>
        <dbReference type="ARBA" id="ARBA00023242"/>
    </source>
</evidence>
<dbReference type="GO" id="GO:0008270">
    <property type="term" value="F:zinc ion binding"/>
    <property type="evidence" value="ECO:0007669"/>
    <property type="project" value="UniProtKB-KW"/>
</dbReference>
<comment type="caution">
    <text evidence="10">The sequence shown here is derived from an EMBL/GenBank/DDBJ whole genome shotgun (WGS) entry which is preliminary data.</text>
</comment>
<dbReference type="STRING" id="1611254.A0A2G5T185"/>
<dbReference type="GO" id="GO:0000981">
    <property type="term" value="F:DNA-binding transcription factor activity, RNA polymerase II-specific"/>
    <property type="evidence" value="ECO:0007669"/>
    <property type="project" value="TreeGrafter"/>
</dbReference>
<comment type="subcellular location">
    <subcellularLocation>
        <location evidence="1">Nucleus</location>
    </subcellularLocation>
</comment>
<keyword evidence="6" id="KW-0539">Nucleus</keyword>
<dbReference type="PROSITE" id="PS00028">
    <property type="entry name" value="ZINC_FINGER_C2H2_1"/>
    <property type="match status" value="1"/>
</dbReference>
<evidence type="ECO:0000256" key="5">
    <source>
        <dbReference type="ARBA" id="ARBA00022833"/>
    </source>
</evidence>
<dbReference type="PANTHER" id="PTHR45718">
    <property type="entry name" value="TRANSCRIPTIONAL ACTIVATOR CUBITUS INTERRUPTUS"/>
    <property type="match status" value="1"/>
</dbReference>
<keyword evidence="2" id="KW-0479">Metal-binding</keyword>
<evidence type="ECO:0000256" key="2">
    <source>
        <dbReference type="ARBA" id="ARBA00022723"/>
    </source>
</evidence>
<keyword evidence="5" id="KW-0862">Zinc</keyword>
<evidence type="ECO:0000259" key="9">
    <source>
        <dbReference type="PROSITE" id="PS50157"/>
    </source>
</evidence>